<evidence type="ECO:0000313" key="2">
    <source>
        <dbReference type="Proteomes" id="UP000835052"/>
    </source>
</evidence>
<evidence type="ECO:0000313" key="1">
    <source>
        <dbReference type="EMBL" id="CAD6184440.1"/>
    </source>
</evidence>
<protein>
    <submittedName>
        <fullName evidence="1">Uncharacterized protein</fullName>
    </submittedName>
</protein>
<sequence>MCKNVDDDTSAESSSFCRPVVNNAFCEREGPSKPSDFIEFDKEIVFPSIQLYDEDGVDVFFDFLHSFYDKCGNTSVDFPQSWKPFSRALNALEWEWKSLNKEPVARIIQLKYKEFLFRVGTLSGLASSNTCLFHVALDSWKLGCFMFDEDKPDPNVMKKDLPRVIIVDGMVSSFKKSSNVFNCGCVQRVIWDLYNVDKGNTFCHDIYTLFKLATTKTYISVDFPIFYQSTPSSDSISYISFFIKFMNVLFPPENTGCEDQLLSQRFSQILTMLGDLPLDYFSSACLLVDEFMAERKIGSWDKRRRKALTDIMKRIFESYEERVCDKLVTLASLETSLWKNAIAQGFPDSHVDLAPLQLLFRIISHPDAWEIVRGSVVRQVSAKTQKLIGDEIETFFSLVLLIHFRVDDADIRKLVFSYIERNFHSATVQQKKFMLKILTTFDFVENPKWGKDVALLKSKVMSDMSLEKPEEVSMFIENVSSLPECVLSGFNMSRVVSSLDCNAKLCLFNRLTCKDFEIKSSELWEEALKMEEDDRAVCYLKMQLRIGLSKGSPCARGLVGRIFTHFRKEKVLPRSNILLAFCEEVISSSKNCAADVCDLSFLVHLWIVAVCNYSDSHNRKVQQISISVWELVRKWASFSVDLKKDLEFDDSITTPTSVDYLEHFFKRSKNLGKIKKVLDVRCWMNDTLPFHISIMLKSGDDRVKERTLRVVTSLLYEMGDCLSEMVASSKSYSRSTFIVLVTAIFNHFKTILEDPHKKAAVTENSLLFDQIHRTVASLASILETSVEPFVDARLKSVLKCAADNNELLQMIALTLRQSSCPKRSRKLGMWSELQDL</sequence>
<dbReference type="AlphaFoldDB" id="A0A8S1GRU2"/>
<dbReference type="EMBL" id="CAJGYM010000001">
    <property type="protein sequence ID" value="CAD6184440.1"/>
    <property type="molecule type" value="Genomic_DNA"/>
</dbReference>
<reference evidence="1" key="1">
    <citation type="submission" date="2020-10" db="EMBL/GenBank/DDBJ databases">
        <authorList>
            <person name="Kikuchi T."/>
        </authorList>
    </citation>
    <scope>NUCLEOTIDE SEQUENCE</scope>
    <source>
        <strain evidence="1">NKZ352</strain>
    </source>
</reference>
<comment type="caution">
    <text evidence="1">The sequence shown here is derived from an EMBL/GenBank/DDBJ whole genome shotgun (WGS) entry which is preliminary data.</text>
</comment>
<dbReference type="Proteomes" id="UP000835052">
    <property type="component" value="Unassembled WGS sequence"/>
</dbReference>
<keyword evidence="2" id="KW-1185">Reference proteome</keyword>
<gene>
    <name evidence="1" type="ORF">CAUJ_LOCUS359</name>
</gene>
<name>A0A8S1GRU2_9PELO</name>
<proteinExistence type="predicted"/>
<organism evidence="1 2">
    <name type="scientific">Caenorhabditis auriculariae</name>
    <dbReference type="NCBI Taxonomy" id="2777116"/>
    <lineage>
        <taxon>Eukaryota</taxon>
        <taxon>Metazoa</taxon>
        <taxon>Ecdysozoa</taxon>
        <taxon>Nematoda</taxon>
        <taxon>Chromadorea</taxon>
        <taxon>Rhabditida</taxon>
        <taxon>Rhabditina</taxon>
        <taxon>Rhabditomorpha</taxon>
        <taxon>Rhabditoidea</taxon>
        <taxon>Rhabditidae</taxon>
        <taxon>Peloderinae</taxon>
        <taxon>Caenorhabditis</taxon>
    </lineage>
</organism>
<accession>A0A8S1GRU2</accession>
<dbReference type="OrthoDB" id="5792463at2759"/>